<accession>A0A8K0XKX7</accession>
<feature type="compositionally biased region" description="Acidic residues" evidence="1">
    <location>
        <begin position="360"/>
        <end position="370"/>
    </location>
</feature>
<feature type="region of interest" description="Disordered" evidence="1">
    <location>
        <begin position="164"/>
        <end position="233"/>
    </location>
</feature>
<dbReference type="EMBL" id="JAEVFJ010000046">
    <property type="protein sequence ID" value="KAH8084318.1"/>
    <property type="molecule type" value="Genomic_DNA"/>
</dbReference>
<evidence type="ECO:0000256" key="1">
    <source>
        <dbReference type="SAM" id="MobiDB-lite"/>
    </source>
</evidence>
<protein>
    <submittedName>
        <fullName evidence="2">Uncharacterized protein</fullName>
    </submittedName>
</protein>
<dbReference type="AlphaFoldDB" id="A0A8K0XKX7"/>
<feature type="compositionally biased region" description="Basic and acidic residues" evidence="1">
    <location>
        <begin position="176"/>
        <end position="186"/>
    </location>
</feature>
<sequence length="526" mass="57114">MPHAFPQQQSASFIHPPTTPSSSHPSSPAPPAYSLRMPSTAPSAPYHDHYHLTDTASHSFRWPVYTDLTDVARESGNLAAASEAPNSDEFLWDDPQPSQSPDHWYSTSTHFFHPSAHILPSSSPSSSSSSLLRSSDSSLASAISLVPYPDFAESGMYRAKFGQDTTHPLRMGTHNHQLDRDQDRRRANVNSMASPRLPYPASPTSTLSSLSASSSPLVRPSSAPTTASNVKQEEEQIDGFVFEMPAGSPSSASSRRCDTGKFSASPSLAFNVPQPIHTLTTTVPLRATQASKEMKKMMGAFRLNPFAVHNGVKVCLSGDGGVKGEGKGKEDGPCLTWLGEEVGPLLEEPVYIDWQIEGWPTEEDEEEEAVEVPTRTSSRRAAHVARPKSPPRPLRRSARHRPPVPTPPSFSPPLVGSPESMLYTLAEEPAEVDTARWSRQQPSLPVFSTEIMSHTSDFSSLPLAYDTSVPPSSSFPSPVPGFQDGHAGYRGHAHVQRRLPYGSDNIIMTPAQGLQWRASSSFSTST</sequence>
<proteinExistence type="predicted"/>
<feature type="region of interest" description="Disordered" evidence="1">
    <location>
        <begin position="79"/>
        <end position="106"/>
    </location>
</feature>
<feature type="region of interest" description="Disordered" evidence="1">
    <location>
        <begin position="1"/>
        <end position="40"/>
    </location>
</feature>
<gene>
    <name evidence="2" type="ORF">BXZ70DRAFT_568796</name>
</gene>
<dbReference type="Proteomes" id="UP000813824">
    <property type="component" value="Unassembled WGS sequence"/>
</dbReference>
<organism evidence="2 3">
    <name type="scientific">Cristinia sonorae</name>
    <dbReference type="NCBI Taxonomy" id="1940300"/>
    <lineage>
        <taxon>Eukaryota</taxon>
        <taxon>Fungi</taxon>
        <taxon>Dikarya</taxon>
        <taxon>Basidiomycota</taxon>
        <taxon>Agaricomycotina</taxon>
        <taxon>Agaricomycetes</taxon>
        <taxon>Agaricomycetidae</taxon>
        <taxon>Agaricales</taxon>
        <taxon>Pleurotineae</taxon>
        <taxon>Stephanosporaceae</taxon>
        <taxon>Cristinia</taxon>
    </lineage>
</organism>
<feature type="compositionally biased region" description="Low complexity" evidence="1">
    <location>
        <begin position="202"/>
        <end position="224"/>
    </location>
</feature>
<evidence type="ECO:0000313" key="2">
    <source>
        <dbReference type="EMBL" id="KAH8084318.1"/>
    </source>
</evidence>
<feature type="compositionally biased region" description="Polar residues" evidence="1">
    <location>
        <begin position="96"/>
        <end position="106"/>
    </location>
</feature>
<reference evidence="2" key="1">
    <citation type="journal article" date="2021" name="New Phytol.">
        <title>Evolutionary innovations through gain and loss of genes in the ectomycorrhizal Boletales.</title>
        <authorList>
            <person name="Wu G."/>
            <person name="Miyauchi S."/>
            <person name="Morin E."/>
            <person name="Kuo A."/>
            <person name="Drula E."/>
            <person name="Varga T."/>
            <person name="Kohler A."/>
            <person name="Feng B."/>
            <person name="Cao Y."/>
            <person name="Lipzen A."/>
            <person name="Daum C."/>
            <person name="Hundley H."/>
            <person name="Pangilinan J."/>
            <person name="Johnson J."/>
            <person name="Barry K."/>
            <person name="LaButti K."/>
            <person name="Ng V."/>
            <person name="Ahrendt S."/>
            <person name="Min B."/>
            <person name="Choi I.G."/>
            <person name="Park H."/>
            <person name="Plett J.M."/>
            <person name="Magnuson J."/>
            <person name="Spatafora J.W."/>
            <person name="Nagy L.G."/>
            <person name="Henrissat B."/>
            <person name="Grigoriev I.V."/>
            <person name="Yang Z.L."/>
            <person name="Xu J."/>
            <person name="Martin F.M."/>
        </authorList>
    </citation>
    <scope>NUCLEOTIDE SEQUENCE</scope>
    <source>
        <strain evidence="2">KKN 215</strain>
    </source>
</reference>
<feature type="compositionally biased region" description="Basic residues" evidence="1">
    <location>
        <begin position="393"/>
        <end position="402"/>
    </location>
</feature>
<feature type="compositionally biased region" description="Polar residues" evidence="1">
    <location>
        <begin position="1"/>
        <end position="12"/>
    </location>
</feature>
<feature type="compositionally biased region" description="Basic residues" evidence="1">
    <location>
        <begin position="377"/>
        <end position="386"/>
    </location>
</feature>
<evidence type="ECO:0000313" key="3">
    <source>
        <dbReference type="Proteomes" id="UP000813824"/>
    </source>
</evidence>
<keyword evidence="3" id="KW-1185">Reference proteome</keyword>
<name>A0A8K0XKX7_9AGAR</name>
<dbReference type="OrthoDB" id="3071404at2759"/>
<comment type="caution">
    <text evidence="2">The sequence shown here is derived from an EMBL/GenBank/DDBJ whole genome shotgun (WGS) entry which is preliminary data.</text>
</comment>
<feature type="region of interest" description="Disordered" evidence="1">
    <location>
        <begin position="359"/>
        <end position="418"/>
    </location>
</feature>